<proteinExistence type="predicted"/>
<name>A0A6A4GY91_9AGAR</name>
<feature type="transmembrane region" description="Helical" evidence="1">
    <location>
        <begin position="59"/>
        <end position="81"/>
    </location>
</feature>
<dbReference type="Proteomes" id="UP000799118">
    <property type="component" value="Unassembled WGS sequence"/>
</dbReference>
<feature type="transmembrane region" description="Helical" evidence="1">
    <location>
        <begin position="254"/>
        <end position="278"/>
    </location>
</feature>
<keyword evidence="1" id="KW-1133">Transmembrane helix</keyword>
<feature type="transmembrane region" description="Helical" evidence="1">
    <location>
        <begin position="223"/>
        <end position="248"/>
    </location>
</feature>
<organism evidence="2 3">
    <name type="scientific">Gymnopus androsaceus JB14</name>
    <dbReference type="NCBI Taxonomy" id="1447944"/>
    <lineage>
        <taxon>Eukaryota</taxon>
        <taxon>Fungi</taxon>
        <taxon>Dikarya</taxon>
        <taxon>Basidiomycota</taxon>
        <taxon>Agaricomycotina</taxon>
        <taxon>Agaricomycetes</taxon>
        <taxon>Agaricomycetidae</taxon>
        <taxon>Agaricales</taxon>
        <taxon>Marasmiineae</taxon>
        <taxon>Omphalotaceae</taxon>
        <taxon>Gymnopus</taxon>
    </lineage>
</organism>
<dbReference type="OrthoDB" id="3226582at2759"/>
<evidence type="ECO:0000256" key="1">
    <source>
        <dbReference type="SAM" id="Phobius"/>
    </source>
</evidence>
<keyword evidence="3" id="KW-1185">Reference proteome</keyword>
<reference evidence="2" key="1">
    <citation type="journal article" date="2019" name="Environ. Microbiol.">
        <title>Fungal ecological strategies reflected in gene transcription - a case study of two litter decomposers.</title>
        <authorList>
            <person name="Barbi F."/>
            <person name="Kohler A."/>
            <person name="Barry K."/>
            <person name="Baskaran P."/>
            <person name="Daum C."/>
            <person name="Fauchery L."/>
            <person name="Ihrmark K."/>
            <person name="Kuo A."/>
            <person name="LaButti K."/>
            <person name="Lipzen A."/>
            <person name="Morin E."/>
            <person name="Grigoriev I.V."/>
            <person name="Henrissat B."/>
            <person name="Lindahl B."/>
            <person name="Martin F."/>
        </authorList>
    </citation>
    <scope>NUCLEOTIDE SEQUENCE</scope>
    <source>
        <strain evidence="2">JB14</strain>
    </source>
</reference>
<dbReference type="EMBL" id="ML769648">
    <property type="protein sequence ID" value="KAE9390728.1"/>
    <property type="molecule type" value="Genomic_DNA"/>
</dbReference>
<feature type="transmembrane region" description="Helical" evidence="1">
    <location>
        <begin position="180"/>
        <end position="202"/>
    </location>
</feature>
<evidence type="ECO:0000313" key="2">
    <source>
        <dbReference type="EMBL" id="KAE9390728.1"/>
    </source>
</evidence>
<keyword evidence="1" id="KW-0812">Transmembrane</keyword>
<sequence length="307" mass="33928">MSCPENFICIEASYSELQQTLFLSLGIAAAIELFLYGIFVVLFGLSIHIFRQKFMPGKLYVIATVLFFVLATISVILDLSLRFLRPTWMDNLNVFFMGSFAQLESDDIQTFGAQSALLYIFLTAGCLSDVVLIYRCYCLWSSRKSVIAVPATGMIIVLVLYIVLSILNNFGILYTDPNDIYIKATLVQNILLTGMISGRVWWLNYRTKKLLPVKHSGRKASNLFELILESAILVPVVIAINLIINALIPDLSDVILGPCALTQIVGIASTLIIVRIGLGTDFMVPQSHNIGSDMEDIEVGGSGSLRL</sequence>
<feature type="transmembrane region" description="Helical" evidence="1">
    <location>
        <begin position="146"/>
        <end position="168"/>
    </location>
</feature>
<dbReference type="AlphaFoldDB" id="A0A6A4GY91"/>
<accession>A0A6A4GY91</accession>
<protein>
    <recommendedName>
        <fullName evidence="4">Fungal pheromone STE3G-protein-coupled receptor</fullName>
    </recommendedName>
</protein>
<evidence type="ECO:0008006" key="4">
    <source>
        <dbReference type="Google" id="ProtNLM"/>
    </source>
</evidence>
<evidence type="ECO:0000313" key="3">
    <source>
        <dbReference type="Proteomes" id="UP000799118"/>
    </source>
</evidence>
<keyword evidence="1" id="KW-0472">Membrane</keyword>
<feature type="transmembrane region" description="Helical" evidence="1">
    <location>
        <begin position="116"/>
        <end position="134"/>
    </location>
</feature>
<gene>
    <name evidence="2" type="ORF">BT96DRAFT_1024405</name>
</gene>
<feature type="transmembrane region" description="Helical" evidence="1">
    <location>
        <begin position="21"/>
        <end position="47"/>
    </location>
</feature>